<reference evidence="9 10" key="1">
    <citation type="submission" date="2011-08" db="EMBL/GenBank/DDBJ databases">
        <title>The Genome Sequence of Johnsonella ignava ATCC 51276.</title>
        <authorList>
            <consortium name="The Broad Institute Genome Sequencing Platform"/>
            <person name="Earl A."/>
            <person name="Ward D."/>
            <person name="Feldgarden M."/>
            <person name="Gevers D."/>
            <person name="Izard J."/>
            <person name="Blanton J.M."/>
            <person name="Baranova O.V."/>
            <person name="Dewhirst F.E."/>
            <person name="Young S.K."/>
            <person name="Zeng Q."/>
            <person name="Gargeya S."/>
            <person name="Fitzgerald M."/>
            <person name="Haas B."/>
            <person name="Abouelleil A."/>
            <person name="Alvarado L."/>
            <person name="Arachchi H.M."/>
            <person name="Berlin A."/>
            <person name="Brown A."/>
            <person name="Chapman S.B."/>
            <person name="Chen Z."/>
            <person name="Dunbar C."/>
            <person name="Freedman E."/>
            <person name="Gearin G."/>
            <person name="Gellesch M."/>
            <person name="Goldberg J."/>
            <person name="Griggs A."/>
            <person name="Gujja S."/>
            <person name="Heiman D."/>
            <person name="Howarth C."/>
            <person name="Larson L."/>
            <person name="Lui A."/>
            <person name="MacDonald P.J.P."/>
            <person name="Montmayeur A."/>
            <person name="Murphy C."/>
            <person name="Neiman D."/>
            <person name="Pearson M."/>
            <person name="Priest M."/>
            <person name="Roberts A."/>
            <person name="Saif S."/>
            <person name="Shea T."/>
            <person name="Shenoy N."/>
            <person name="Sisk P."/>
            <person name="Stolte C."/>
            <person name="Sykes S."/>
            <person name="Wortman J."/>
            <person name="Nusbaum C."/>
            <person name="Birren B."/>
        </authorList>
    </citation>
    <scope>NUCLEOTIDE SEQUENCE [LARGE SCALE GENOMIC DNA]</scope>
    <source>
        <strain evidence="9 10">ATCC 51276</strain>
    </source>
</reference>
<evidence type="ECO:0000256" key="1">
    <source>
        <dbReference type="ARBA" id="ARBA00013860"/>
    </source>
</evidence>
<dbReference type="NCBIfam" id="TIGR00242">
    <property type="entry name" value="division/cell wall cluster transcriptional repressor MraZ"/>
    <property type="match status" value="1"/>
</dbReference>
<evidence type="ECO:0000256" key="2">
    <source>
        <dbReference type="ARBA" id="ARBA00022490"/>
    </source>
</evidence>
<evidence type="ECO:0000256" key="3">
    <source>
        <dbReference type="ARBA" id="ARBA00022737"/>
    </source>
</evidence>
<dbReference type="AlphaFoldDB" id="G5GGV0"/>
<accession>G5GGV0</accession>
<name>G5GGV0_9FIRM</name>
<dbReference type="EMBL" id="ACZL01000014">
    <property type="protein sequence ID" value="EHI56008.1"/>
    <property type="molecule type" value="Genomic_DNA"/>
</dbReference>
<dbReference type="Pfam" id="PF02381">
    <property type="entry name" value="MraZ"/>
    <property type="match status" value="2"/>
</dbReference>
<organism evidence="9 10">
    <name type="scientific">Johnsonella ignava ATCC 51276</name>
    <dbReference type="NCBI Taxonomy" id="679200"/>
    <lineage>
        <taxon>Bacteria</taxon>
        <taxon>Bacillati</taxon>
        <taxon>Bacillota</taxon>
        <taxon>Clostridia</taxon>
        <taxon>Lachnospirales</taxon>
        <taxon>Lachnospiraceae</taxon>
        <taxon>Johnsonella</taxon>
    </lineage>
</organism>
<dbReference type="PANTHER" id="PTHR34701">
    <property type="entry name" value="TRANSCRIPTIONAL REGULATOR MRAZ"/>
    <property type="match status" value="1"/>
</dbReference>
<dbReference type="eggNOG" id="COG2001">
    <property type="taxonomic scope" value="Bacteria"/>
</dbReference>
<dbReference type="HAMAP" id="MF_01008">
    <property type="entry name" value="MraZ"/>
    <property type="match status" value="1"/>
</dbReference>
<dbReference type="CDD" id="cd16320">
    <property type="entry name" value="MraZ_N"/>
    <property type="match status" value="1"/>
</dbReference>
<dbReference type="GO" id="GO:0003700">
    <property type="term" value="F:DNA-binding transcription factor activity"/>
    <property type="evidence" value="ECO:0007669"/>
    <property type="project" value="UniProtKB-UniRule"/>
</dbReference>
<dbReference type="PATRIC" id="fig|679200.3.peg.832"/>
<dbReference type="PANTHER" id="PTHR34701:SF1">
    <property type="entry name" value="TRANSCRIPTIONAL REGULATOR MRAZ"/>
    <property type="match status" value="1"/>
</dbReference>
<evidence type="ECO:0000259" key="8">
    <source>
        <dbReference type="PROSITE" id="PS51740"/>
    </source>
</evidence>
<evidence type="ECO:0000256" key="4">
    <source>
        <dbReference type="ARBA" id="ARBA00023015"/>
    </source>
</evidence>
<evidence type="ECO:0000313" key="9">
    <source>
        <dbReference type="EMBL" id="EHI56008.1"/>
    </source>
</evidence>
<evidence type="ECO:0000256" key="7">
    <source>
        <dbReference type="HAMAP-Rule" id="MF_01008"/>
    </source>
</evidence>
<keyword evidence="10" id="KW-1185">Reference proteome</keyword>
<keyword evidence="3" id="KW-0677">Repeat</keyword>
<dbReference type="InterPro" id="IPR035642">
    <property type="entry name" value="MraZ_N"/>
</dbReference>
<dbReference type="STRING" id="679200.HMPREF9333_00790"/>
<dbReference type="InterPro" id="IPR037914">
    <property type="entry name" value="SpoVT-AbrB_sf"/>
</dbReference>
<keyword evidence="5 7" id="KW-0238">DNA-binding</keyword>
<evidence type="ECO:0000313" key="10">
    <source>
        <dbReference type="Proteomes" id="UP000003011"/>
    </source>
</evidence>
<gene>
    <name evidence="7" type="primary">mraZ</name>
    <name evidence="9" type="ORF">HMPREF9333_00790</name>
</gene>
<dbReference type="OrthoDB" id="9807753at2"/>
<dbReference type="InterPro" id="IPR003444">
    <property type="entry name" value="MraZ"/>
</dbReference>
<protein>
    <recommendedName>
        <fullName evidence="1 7">Transcriptional regulator MraZ</fullName>
    </recommendedName>
</protein>
<comment type="subunit">
    <text evidence="7">Forms oligomers.</text>
</comment>
<dbReference type="GO" id="GO:0009295">
    <property type="term" value="C:nucleoid"/>
    <property type="evidence" value="ECO:0007669"/>
    <property type="project" value="UniProtKB-SubCell"/>
</dbReference>
<dbReference type="GO" id="GO:2000143">
    <property type="term" value="P:negative regulation of DNA-templated transcription initiation"/>
    <property type="evidence" value="ECO:0007669"/>
    <property type="project" value="TreeGrafter"/>
</dbReference>
<evidence type="ECO:0000256" key="5">
    <source>
        <dbReference type="ARBA" id="ARBA00023125"/>
    </source>
</evidence>
<dbReference type="GO" id="GO:0005737">
    <property type="term" value="C:cytoplasm"/>
    <property type="evidence" value="ECO:0007669"/>
    <property type="project" value="UniProtKB-UniRule"/>
</dbReference>
<dbReference type="InterPro" id="IPR007159">
    <property type="entry name" value="SpoVT-AbrB_dom"/>
</dbReference>
<dbReference type="InterPro" id="IPR038619">
    <property type="entry name" value="MraZ_sf"/>
</dbReference>
<dbReference type="PROSITE" id="PS51740">
    <property type="entry name" value="SPOVT_ABRB"/>
    <property type="match status" value="2"/>
</dbReference>
<keyword evidence="2 7" id="KW-0963">Cytoplasm</keyword>
<dbReference type="Proteomes" id="UP000003011">
    <property type="component" value="Unassembled WGS sequence"/>
</dbReference>
<dbReference type="SUPFAM" id="SSF89447">
    <property type="entry name" value="AbrB/MazE/MraZ-like"/>
    <property type="match status" value="1"/>
</dbReference>
<proteinExistence type="inferred from homology"/>
<dbReference type="GO" id="GO:0000976">
    <property type="term" value="F:transcription cis-regulatory region binding"/>
    <property type="evidence" value="ECO:0007669"/>
    <property type="project" value="TreeGrafter"/>
</dbReference>
<dbReference type="CDD" id="cd16321">
    <property type="entry name" value="MraZ_C"/>
    <property type="match status" value="1"/>
</dbReference>
<dbReference type="InterPro" id="IPR035644">
    <property type="entry name" value="MraZ_C"/>
</dbReference>
<sequence>MLKFMGEFNNCVDIKGRVVIPNKFREQLGESFIVTKSFDGCLAVYDFKQWEFLQDRLGQMPMVSTAARTIRRIIVGSAFETGTDKQGRILIPAALREYSSIEKEAVIIGNIDHIEIWGKEVWKKKMEEINVDETAQKLYDAGIYI</sequence>
<keyword evidence="4 7" id="KW-0805">Transcription regulation</keyword>
<comment type="subcellular location">
    <subcellularLocation>
        <location evidence="7">Cytoplasm</location>
        <location evidence="7">Nucleoid</location>
    </subcellularLocation>
</comment>
<keyword evidence="6 7" id="KW-0804">Transcription</keyword>
<comment type="caution">
    <text evidence="9">The sequence shown here is derived from an EMBL/GenBank/DDBJ whole genome shotgun (WGS) entry which is preliminary data.</text>
</comment>
<dbReference type="HOGENOM" id="CLU_107907_0_0_9"/>
<dbReference type="RefSeq" id="WP_005539998.1">
    <property type="nucleotide sequence ID" value="NZ_JH378830.1"/>
</dbReference>
<comment type="similarity">
    <text evidence="7">Belongs to the MraZ family.</text>
</comment>
<dbReference type="InterPro" id="IPR020603">
    <property type="entry name" value="MraZ_dom"/>
</dbReference>
<feature type="domain" description="SpoVT-AbrB" evidence="8">
    <location>
        <begin position="78"/>
        <end position="121"/>
    </location>
</feature>
<evidence type="ECO:0000256" key="6">
    <source>
        <dbReference type="ARBA" id="ARBA00023163"/>
    </source>
</evidence>
<feature type="domain" description="SpoVT-AbrB" evidence="8">
    <location>
        <begin position="7"/>
        <end position="49"/>
    </location>
</feature>
<dbReference type="Gene3D" id="3.40.1550.20">
    <property type="entry name" value="Transcriptional regulator MraZ domain"/>
    <property type="match status" value="1"/>
</dbReference>